<feature type="chain" id="PRO_5012531525" description="Lipoprotein" evidence="1">
    <location>
        <begin position="19"/>
        <end position="153"/>
    </location>
</feature>
<sequence>MKTLISFFLISMSLNSLACPNLAGQYFCEMGQAQVVKLDISKNIDGGITTYTFKENQDERVSWIADQREHLLPASSMDGITNLKYIASCHKKILTLKMSGDIPEFNQRIQMTTDIWSGQSGELIQRTKGHFSDGTPIPEARISCLKVNAAASK</sequence>
<keyword evidence="1" id="KW-0732">Signal</keyword>
<dbReference type="Proteomes" id="UP000196531">
    <property type="component" value="Unassembled WGS sequence"/>
</dbReference>
<dbReference type="EMBL" id="MAAO01000015">
    <property type="protein sequence ID" value="OUR93680.1"/>
    <property type="molecule type" value="Genomic_DNA"/>
</dbReference>
<reference evidence="3" key="1">
    <citation type="journal article" date="2017" name="Proc. Natl. Acad. Sci. U.S.A.">
        <title>Simulation of Deepwater Horizon oil plume reveals substrate specialization within a complex community of hydrocarbon-degraders.</title>
        <authorList>
            <person name="Hu P."/>
            <person name="Dubinsky E.A."/>
            <person name="Probst A.J."/>
            <person name="Wang J."/>
            <person name="Sieber C.M.K."/>
            <person name="Tom L.M."/>
            <person name="Gardinali P."/>
            <person name="Banfield J.F."/>
            <person name="Atlas R.M."/>
            <person name="Andersen G.L."/>
        </authorList>
    </citation>
    <scope>NUCLEOTIDE SEQUENCE [LARGE SCALE GENOMIC DNA]</scope>
</reference>
<protein>
    <recommendedName>
        <fullName evidence="4">Lipoprotein</fullName>
    </recommendedName>
</protein>
<evidence type="ECO:0000313" key="3">
    <source>
        <dbReference type="Proteomes" id="UP000196531"/>
    </source>
</evidence>
<evidence type="ECO:0000256" key="1">
    <source>
        <dbReference type="SAM" id="SignalP"/>
    </source>
</evidence>
<evidence type="ECO:0000313" key="2">
    <source>
        <dbReference type="EMBL" id="OUR93680.1"/>
    </source>
</evidence>
<gene>
    <name evidence="2" type="ORF">A9Q84_19650</name>
</gene>
<dbReference type="AlphaFoldDB" id="A0A1Y5F936"/>
<comment type="caution">
    <text evidence="2">The sequence shown here is derived from an EMBL/GenBank/DDBJ whole genome shotgun (WGS) entry which is preliminary data.</text>
</comment>
<evidence type="ECO:0008006" key="4">
    <source>
        <dbReference type="Google" id="ProtNLM"/>
    </source>
</evidence>
<name>A0A1Y5F936_9BACT</name>
<feature type="signal peptide" evidence="1">
    <location>
        <begin position="1"/>
        <end position="18"/>
    </location>
</feature>
<accession>A0A1Y5F936</accession>
<proteinExistence type="predicted"/>
<organism evidence="2 3">
    <name type="scientific">Halobacteriovorax marinus</name>
    <dbReference type="NCBI Taxonomy" id="97084"/>
    <lineage>
        <taxon>Bacteria</taxon>
        <taxon>Pseudomonadati</taxon>
        <taxon>Bdellovibrionota</taxon>
        <taxon>Bacteriovoracia</taxon>
        <taxon>Bacteriovoracales</taxon>
        <taxon>Halobacteriovoraceae</taxon>
        <taxon>Halobacteriovorax</taxon>
    </lineage>
</organism>